<keyword evidence="2" id="KW-1185">Reference proteome</keyword>
<gene>
    <name evidence="1" type="ORF">OIK42_20300</name>
</gene>
<protein>
    <submittedName>
        <fullName evidence="1">Uncharacterized protein</fullName>
    </submittedName>
</protein>
<sequence length="40" mass="4285">MSDSAIEVSDTDPQQCEIEFHVAVGNVFDGCRNVSLSLNG</sequence>
<dbReference type="EMBL" id="JAQQXP010000005">
    <property type="protein sequence ID" value="MDC8833105.1"/>
    <property type="molecule type" value="Genomic_DNA"/>
</dbReference>
<evidence type="ECO:0000313" key="2">
    <source>
        <dbReference type="Proteomes" id="UP001218788"/>
    </source>
</evidence>
<dbReference type="RefSeq" id="WP_273643029.1">
    <property type="nucleotide sequence ID" value="NZ_JAQQXP010000005.1"/>
</dbReference>
<organism evidence="1 2">
    <name type="scientific">Alteromonas gilva</name>
    <dbReference type="NCBI Taxonomy" id="2987522"/>
    <lineage>
        <taxon>Bacteria</taxon>
        <taxon>Pseudomonadati</taxon>
        <taxon>Pseudomonadota</taxon>
        <taxon>Gammaproteobacteria</taxon>
        <taxon>Alteromonadales</taxon>
        <taxon>Alteromonadaceae</taxon>
        <taxon>Alteromonas/Salinimonas group</taxon>
        <taxon>Alteromonas</taxon>
    </lineage>
</organism>
<accession>A0ABT5L7S9</accession>
<evidence type="ECO:0000313" key="1">
    <source>
        <dbReference type="EMBL" id="MDC8833105.1"/>
    </source>
</evidence>
<comment type="caution">
    <text evidence="1">The sequence shown here is derived from an EMBL/GenBank/DDBJ whole genome shotgun (WGS) entry which is preliminary data.</text>
</comment>
<proteinExistence type="predicted"/>
<dbReference type="Proteomes" id="UP001218788">
    <property type="component" value="Unassembled WGS sequence"/>
</dbReference>
<name>A0ABT5L7S9_9ALTE</name>
<reference evidence="1 2" key="1">
    <citation type="submission" date="2022-10" db="EMBL/GenBank/DDBJ databases">
        <title>Alteromonas sp. chi3 Genome sequencing.</title>
        <authorList>
            <person name="Park S."/>
        </authorList>
    </citation>
    <scope>NUCLEOTIDE SEQUENCE [LARGE SCALE GENOMIC DNA]</scope>
    <source>
        <strain evidence="2">chi3</strain>
    </source>
</reference>